<dbReference type="Gene3D" id="3.40.50.1100">
    <property type="match status" value="2"/>
</dbReference>
<dbReference type="EMBL" id="JACYCF010000011">
    <property type="protein sequence ID" value="KAF8754049.1"/>
    <property type="molecule type" value="Genomic_DNA"/>
</dbReference>
<feature type="compositionally biased region" description="Acidic residues" evidence="7">
    <location>
        <begin position="119"/>
        <end position="150"/>
    </location>
</feature>
<evidence type="ECO:0000256" key="2">
    <source>
        <dbReference type="ARBA" id="ARBA00010869"/>
    </source>
</evidence>
<evidence type="ECO:0000259" key="8">
    <source>
        <dbReference type="Pfam" id="PF00291"/>
    </source>
</evidence>
<dbReference type="Proteomes" id="UP000614334">
    <property type="component" value="Unassembled WGS sequence"/>
</dbReference>
<dbReference type="PANTHER" id="PTHR48078:SF2">
    <property type="entry name" value="CATABOLIC L-SERINE_THREONINE DEHYDRATASE"/>
    <property type="match status" value="1"/>
</dbReference>
<dbReference type="GO" id="GO:0006567">
    <property type="term" value="P:L-threonine catabolic process"/>
    <property type="evidence" value="ECO:0007669"/>
    <property type="project" value="TreeGrafter"/>
</dbReference>
<dbReference type="Pfam" id="PF00291">
    <property type="entry name" value="PALP"/>
    <property type="match status" value="1"/>
</dbReference>
<sequence length="665" mass="73084">MNQIERYLLLGYVNARSNKPHVGRRQLKLEVVEQFWTLNKAQKHEQISSAMKMEVPASFELGPDPYDIPNLKDSRIIGTRGIVVRTHLDSKDEPTWNAFLTTLEDLERKSFGDLPDAQMESDSDSDEEEEEEGQGEGEETSQRNEDEEMADAGSKPICYESDALFTIVDPVNKEEVYNGGRIWVWDYQSTKDQTLRLVSPQVFVYGDATGDSWRVKATHMWELQLNIDNGMRIDFSGGVGVGWDMNERARTDQDFISARVRQSWEIACVHYTDLDQQQSMDTTMTNIDSADMPLYIETPLVYSPVMSSRLGYEVYLKMENLQPSQSFKYRGISLFVSRAIQEHGSEVHIVAATSGSAGIALAWAGKRLNVRTSVFIPVSAVGVQAELDMAGSEVIVGGVDYADALLAAQAFCKNKPKTRVLMSSYDHPTLWEGHSTMIHEIARQIPNKAAPNAIVCNVGGGGLLGGVFQGINELEWDRTKLVAVETHGANCYHLSLLANSPNPASRLLIPDNVALLKSQSLTGRTSQAEVTLARLPAITSEASSLGARSPSQTTLEIGLACPELIAVSVPDTIAMQAVLGFLDEQKLLIELACGATLSPAYTPGLLQKLLPKTLEQPRPVVVFIICGGSKATFHDTEGYRNMLLGNAETHDARNLIMIGSAVGLS</sequence>
<reference evidence="9" key="1">
    <citation type="submission" date="2020-09" db="EMBL/GenBank/DDBJ databases">
        <title>Comparative genome analyses of four rice-infecting Rhizoctonia solani isolates reveal extensive enrichment of homogalacturonan modification genes.</title>
        <authorList>
            <person name="Lee D.-Y."/>
            <person name="Jeon J."/>
            <person name="Kim K.-T."/>
            <person name="Cheong K."/>
            <person name="Song H."/>
            <person name="Choi G."/>
            <person name="Ko J."/>
            <person name="Opiyo S.O."/>
            <person name="Zuo S."/>
            <person name="Madhav S."/>
            <person name="Lee Y.-H."/>
            <person name="Wang G.-L."/>
        </authorList>
    </citation>
    <scope>NUCLEOTIDE SEQUENCE</scope>
    <source>
        <strain evidence="9">AG1-IA B2</strain>
    </source>
</reference>
<name>A0A8H7I954_9AGAM</name>
<dbReference type="SUPFAM" id="SSF53686">
    <property type="entry name" value="Tryptophan synthase beta subunit-like PLP-dependent enzymes"/>
    <property type="match status" value="1"/>
</dbReference>
<evidence type="ECO:0000256" key="5">
    <source>
        <dbReference type="ARBA" id="ARBA00023239"/>
    </source>
</evidence>
<evidence type="ECO:0000313" key="10">
    <source>
        <dbReference type="Proteomes" id="UP000614334"/>
    </source>
</evidence>
<dbReference type="InterPro" id="IPR001926">
    <property type="entry name" value="TrpB-like_PALP"/>
</dbReference>
<evidence type="ECO:0000313" key="9">
    <source>
        <dbReference type="EMBL" id="KAF8754049.1"/>
    </source>
</evidence>
<dbReference type="PANTHER" id="PTHR48078">
    <property type="entry name" value="THREONINE DEHYDRATASE, MITOCHONDRIAL-RELATED"/>
    <property type="match status" value="1"/>
</dbReference>
<keyword evidence="4" id="KW-0663">Pyridoxal phosphate</keyword>
<evidence type="ECO:0000256" key="1">
    <source>
        <dbReference type="ARBA" id="ARBA00001933"/>
    </source>
</evidence>
<comment type="similarity">
    <text evidence="2">Belongs to the serine/threonine dehydratase family.</text>
</comment>
<comment type="cofactor">
    <cofactor evidence="1">
        <name>pyridoxal 5'-phosphate</name>
        <dbReference type="ChEBI" id="CHEBI:597326"/>
    </cofactor>
</comment>
<gene>
    <name evidence="9" type="ORF">RHS01_06350</name>
</gene>
<dbReference type="InterPro" id="IPR050147">
    <property type="entry name" value="Ser/Thr_Dehydratase"/>
</dbReference>
<comment type="catalytic activity">
    <reaction evidence="6">
        <text>L-serine = pyruvate + NH4(+)</text>
        <dbReference type="Rhea" id="RHEA:19169"/>
        <dbReference type="ChEBI" id="CHEBI:15361"/>
        <dbReference type="ChEBI" id="CHEBI:28938"/>
        <dbReference type="ChEBI" id="CHEBI:33384"/>
        <dbReference type="EC" id="4.3.1.17"/>
    </reaction>
</comment>
<comment type="caution">
    <text evidence="9">The sequence shown here is derived from an EMBL/GenBank/DDBJ whole genome shotgun (WGS) entry which is preliminary data.</text>
</comment>
<dbReference type="GO" id="GO:0003941">
    <property type="term" value="F:L-serine ammonia-lyase activity"/>
    <property type="evidence" value="ECO:0007669"/>
    <property type="project" value="UniProtKB-EC"/>
</dbReference>
<dbReference type="EC" id="4.3.1.17" evidence="3"/>
<dbReference type="InterPro" id="IPR036052">
    <property type="entry name" value="TrpB-like_PALP_sf"/>
</dbReference>
<dbReference type="AlphaFoldDB" id="A0A8H7I954"/>
<protein>
    <recommendedName>
        <fullName evidence="3">L-serine ammonia-lyase</fullName>
        <ecNumber evidence="3">4.3.1.17</ecNumber>
    </recommendedName>
</protein>
<organism evidence="9 10">
    <name type="scientific">Rhizoctonia solani</name>
    <dbReference type="NCBI Taxonomy" id="456999"/>
    <lineage>
        <taxon>Eukaryota</taxon>
        <taxon>Fungi</taxon>
        <taxon>Dikarya</taxon>
        <taxon>Basidiomycota</taxon>
        <taxon>Agaricomycotina</taxon>
        <taxon>Agaricomycetes</taxon>
        <taxon>Cantharellales</taxon>
        <taxon>Ceratobasidiaceae</taxon>
        <taxon>Rhizoctonia</taxon>
    </lineage>
</organism>
<dbReference type="GO" id="GO:0009097">
    <property type="term" value="P:isoleucine biosynthetic process"/>
    <property type="evidence" value="ECO:0007669"/>
    <property type="project" value="TreeGrafter"/>
</dbReference>
<evidence type="ECO:0000256" key="4">
    <source>
        <dbReference type="ARBA" id="ARBA00022898"/>
    </source>
</evidence>
<dbReference type="GO" id="GO:0004794">
    <property type="term" value="F:threonine deaminase activity"/>
    <property type="evidence" value="ECO:0007669"/>
    <property type="project" value="TreeGrafter"/>
</dbReference>
<evidence type="ECO:0000256" key="7">
    <source>
        <dbReference type="SAM" id="MobiDB-lite"/>
    </source>
</evidence>
<evidence type="ECO:0000256" key="3">
    <source>
        <dbReference type="ARBA" id="ARBA00012093"/>
    </source>
</evidence>
<feature type="domain" description="Tryptophan synthase beta chain-like PALP" evidence="8">
    <location>
        <begin position="294"/>
        <end position="627"/>
    </location>
</feature>
<dbReference type="GO" id="GO:0006565">
    <property type="term" value="P:L-serine catabolic process"/>
    <property type="evidence" value="ECO:0007669"/>
    <property type="project" value="TreeGrafter"/>
</dbReference>
<accession>A0A8H7I954</accession>
<feature type="region of interest" description="Disordered" evidence="7">
    <location>
        <begin position="110"/>
        <end position="152"/>
    </location>
</feature>
<keyword evidence="5" id="KW-0456">Lyase</keyword>
<evidence type="ECO:0000256" key="6">
    <source>
        <dbReference type="ARBA" id="ARBA00049406"/>
    </source>
</evidence>
<proteinExistence type="inferred from homology"/>